<dbReference type="InterPro" id="IPR001173">
    <property type="entry name" value="Glyco_trans_2-like"/>
</dbReference>
<dbReference type="SUPFAM" id="SSF53448">
    <property type="entry name" value="Nucleotide-diphospho-sugar transferases"/>
    <property type="match status" value="1"/>
</dbReference>
<comment type="caution">
    <text evidence="4">The sequence shown here is derived from an EMBL/GenBank/DDBJ whole genome shotgun (WGS) entry which is preliminary data.</text>
</comment>
<feature type="domain" description="Galactosyltransferase C-terminal" evidence="3">
    <location>
        <begin position="182"/>
        <end position="239"/>
    </location>
</feature>
<gene>
    <name evidence="4" type="ORF">GCM10009105_16430</name>
</gene>
<dbReference type="InterPro" id="IPR050834">
    <property type="entry name" value="Glycosyltransf_2"/>
</dbReference>
<dbReference type="InterPro" id="IPR027791">
    <property type="entry name" value="Galactosyl_T_C"/>
</dbReference>
<accession>A0ABN1IGZ5</accession>
<dbReference type="PANTHER" id="PTHR43685:SF3">
    <property type="entry name" value="SLR2126 PROTEIN"/>
    <property type="match status" value="1"/>
</dbReference>
<proteinExistence type="predicted"/>
<evidence type="ECO:0000256" key="1">
    <source>
        <dbReference type="ARBA" id="ARBA00022679"/>
    </source>
</evidence>
<name>A0ABN1IGZ5_9GAMM</name>
<evidence type="ECO:0000313" key="5">
    <source>
        <dbReference type="Proteomes" id="UP001501523"/>
    </source>
</evidence>
<reference evidence="4 5" key="1">
    <citation type="journal article" date="2019" name="Int. J. Syst. Evol. Microbiol.">
        <title>The Global Catalogue of Microorganisms (GCM) 10K type strain sequencing project: providing services to taxonomists for standard genome sequencing and annotation.</title>
        <authorList>
            <consortium name="The Broad Institute Genomics Platform"/>
            <consortium name="The Broad Institute Genome Sequencing Center for Infectious Disease"/>
            <person name="Wu L."/>
            <person name="Ma J."/>
        </authorList>
    </citation>
    <scope>NUCLEOTIDE SEQUENCE [LARGE SCALE GENOMIC DNA]</scope>
    <source>
        <strain evidence="4 5">JCM 15421</strain>
    </source>
</reference>
<feature type="domain" description="Glycosyltransferase 2-like" evidence="2">
    <location>
        <begin position="4"/>
        <end position="128"/>
    </location>
</feature>
<dbReference type="InterPro" id="IPR029044">
    <property type="entry name" value="Nucleotide-diphossugar_trans"/>
</dbReference>
<dbReference type="Gene3D" id="3.90.550.10">
    <property type="entry name" value="Spore Coat Polysaccharide Biosynthesis Protein SpsA, Chain A"/>
    <property type="match status" value="1"/>
</dbReference>
<keyword evidence="1" id="KW-0808">Transferase</keyword>
<dbReference type="RefSeq" id="WP_343789301.1">
    <property type="nucleotide sequence ID" value="NZ_BAAAEU010000006.1"/>
</dbReference>
<evidence type="ECO:0000259" key="3">
    <source>
        <dbReference type="Pfam" id="PF02709"/>
    </source>
</evidence>
<evidence type="ECO:0000313" key="4">
    <source>
        <dbReference type="EMBL" id="GAA0713164.1"/>
    </source>
</evidence>
<keyword evidence="5" id="KW-1185">Reference proteome</keyword>
<dbReference type="Pfam" id="PF02709">
    <property type="entry name" value="Glyco_transf_7C"/>
    <property type="match status" value="1"/>
</dbReference>
<protein>
    <submittedName>
        <fullName evidence="4">Glycosyltransferase family 2 protein</fullName>
    </submittedName>
</protein>
<dbReference type="Pfam" id="PF00535">
    <property type="entry name" value="Glycos_transf_2"/>
    <property type="match status" value="1"/>
</dbReference>
<organism evidence="4 5">
    <name type="scientific">Dokdonella soli</name>
    <dbReference type="NCBI Taxonomy" id="529810"/>
    <lineage>
        <taxon>Bacteria</taxon>
        <taxon>Pseudomonadati</taxon>
        <taxon>Pseudomonadota</taxon>
        <taxon>Gammaproteobacteria</taxon>
        <taxon>Lysobacterales</taxon>
        <taxon>Rhodanobacteraceae</taxon>
        <taxon>Dokdonella</taxon>
    </lineage>
</organism>
<evidence type="ECO:0000259" key="2">
    <source>
        <dbReference type="Pfam" id="PF00535"/>
    </source>
</evidence>
<sequence>MRTSLVIITYNWPQALELVLHSVARQSRLPDEVIVTDDGSRDETRLLIARIAQHFPCRLVHLWQEDLGFRAARARNRAIAAARGDYIILIDGDMLLHKHFVADHLLLAAPGKFFQGTRLRATEAETRRLLDGGKPRFDMRIDATFRPSATDRQKLHYGKRYYAFRSPLLARLMARSRRGGHVMSCNMGFWRRDLLAINGFDERMEGYGSEDLELAARARNAGLRHSQLKFAGLAIHLEHGSRAPADPDDPTLPNNRILRETVHNRTVRCDLGIDRYLAEFAEPPADVREIRNPA</sequence>
<dbReference type="Proteomes" id="UP001501523">
    <property type="component" value="Unassembled WGS sequence"/>
</dbReference>
<dbReference type="PANTHER" id="PTHR43685">
    <property type="entry name" value="GLYCOSYLTRANSFERASE"/>
    <property type="match status" value="1"/>
</dbReference>
<dbReference type="EMBL" id="BAAAEU010000006">
    <property type="protein sequence ID" value="GAA0713164.1"/>
    <property type="molecule type" value="Genomic_DNA"/>
</dbReference>